<reference evidence="1" key="1">
    <citation type="submission" date="2025-08" db="UniProtKB">
        <authorList>
            <consortium name="Ensembl"/>
        </authorList>
    </citation>
    <scope>IDENTIFICATION</scope>
</reference>
<proteinExistence type="predicted"/>
<organism evidence="1 2">
    <name type="scientific">Sinocyclocheilus rhinocerous</name>
    <dbReference type="NCBI Taxonomy" id="307959"/>
    <lineage>
        <taxon>Eukaryota</taxon>
        <taxon>Metazoa</taxon>
        <taxon>Chordata</taxon>
        <taxon>Craniata</taxon>
        <taxon>Vertebrata</taxon>
        <taxon>Euteleostomi</taxon>
        <taxon>Actinopterygii</taxon>
        <taxon>Neopterygii</taxon>
        <taxon>Teleostei</taxon>
        <taxon>Ostariophysi</taxon>
        <taxon>Cypriniformes</taxon>
        <taxon>Cyprinidae</taxon>
        <taxon>Cyprininae</taxon>
        <taxon>Sinocyclocheilus</taxon>
    </lineage>
</organism>
<evidence type="ECO:0000313" key="1">
    <source>
        <dbReference type="Ensembl" id="ENSSRHP00000042660.1"/>
    </source>
</evidence>
<accession>A0A673IY19</accession>
<dbReference type="AlphaFoldDB" id="A0A673IY19"/>
<dbReference type="Pfam" id="PF04139">
    <property type="entry name" value="Rad9"/>
    <property type="match status" value="1"/>
</dbReference>
<dbReference type="GO" id="GO:0071479">
    <property type="term" value="P:cellular response to ionizing radiation"/>
    <property type="evidence" value="ECO:0007669"/>
    <property type="project" value="TreeGrafter"/>
</dbReference>
<keyword evidence="2" id="KW-1185">Reference proteome</keyword>
<protein>
    <submittedName>
        <fullName evidence="1">Uncharacterized protein</fullName>
    </submittedName>
</protein>
<dbReference type="PANTHER" id="PTHR15237">
    <property type="entry name" value="DNA REPAIR PROTEIN RAD9"/>
    <property type="match status" value="1"/>
</dbReference>
<reference evidence="1" key="2">
    <citation type="submission" date="2025-09" db="UniProtKB">
        <authorList>
            <consortium name="Ensembl"/>
        </authorList>
    </citation>
    <scope>IDENTIFICATION</scope>
</reference>
<dbReference type="InterPro" id="IPR007268">
    <property type="entry name" value="Rad9/Ddc1"/>
</dbReference>
<sequence length="116" mass="13317">MSNVKLTLPPLSFACFLLSPLFFQRYQAPSDQSFRCKMPIKSVQAVFKSLASLDRSVEKCRIQLNSEKSRLTITLHCKHGKMHFLLVELNVIYIIAQLHIHYIAKNIGTPRSNEQV</sequence>
<dbReference type="GO" id="GO:0030896">
    <property type="term" value="C:checkpoint clamp complex"/>
    <property type="evidence" value="ECO:0007669"/>
    <property type="project" value="InterPro"/>
</dbReference>
<dbReference type="Proteomes" id="UP000472270">
    <property type="component" value="Unassembled WGS sequence"/>
</dbReference>
<name>A0A673IY19_9TELE</name>
<dbReference type="Ensembl" id="ENSSRHT00000043869.1">
    <property type="protein sequence ID" value="ENSSRHP00000042660.1"/>
    <property type="gene ID" value="ENSSRHG00000021598.1"/>
</dbReference>
<dbReference type="Gene3D" id="3.70.10.10">
    <property type="match status" value="1"/>
</dbReference>
<dbReference type="GO" id="GO:0000076">
    <property type="term" value="P:DNA replication checkpoint signaling"/>
    <property type="evidence" value="ECO:0007669"/>
    <property type="project" value="TreeGrafter"/>
</dbReference>
<dbReference type="GO" id="GO:0006281">
    <property type="term" value="P:DNA repair"/>
    <property type="evidence" value="ECO:0007669"/>
    <property type="project" value="TreeGrafter"/>
</dbReference>
<dbReference type="PANTHER" id="PTHR15237:SF1">
    <property type="entry name" value="CELL CYCLE CHECKPOINT CONTROL PROTEIN RAD9A"/>
    <property type="match status" value="1"/>
</dbReference>
<evidence type="ECO:0000313" key="2">
    <source>
        <dbReference type="Proteomes" id="UP000472270"/>
    </source>
</evidence>
<dbReference type="GO" id="GO:0031573">
    <property type="term" value="P:mitotic intra-S DNA damage checkpoint signaling"/>
    <property type="evidence" value="ECO:0007669"/>
    <property type="project" value="TreeGrafter"/>
</dbReference>